<dbReference type="SUPFAM" id="SSF50156">
    <property type="entry name" value="PDZ domain-like"/>
    <property type="match status" value="1"/>
</dbReference>
<dbReference type="Gene3D" id="2.30.42.10">
    <property type="match status" value="1"/>
</dbReference>
<organism evidence="4 5">
    <name type="scientific">Actinocorallia longicatena</name>
    <dbReference type="NCBI Taxonomy" id="111803"/>
    <lineage>
        <taxon>Bacteria</taxon>
        <taxon>Bacillati</taxon>
        <taxon>Actinomycetota</taxon>
        <taxon>Actinomycetes</taxon>
        <taxon>Streptosporangiales</taxon>
        <taxon>Thermomonosporaceae</taxon>
        <taxon>Actinocorallia</taxon>
    </lineage>
</organism>
<sequence length="298" mass="31448">MSLLRQFSDDLTRLIAGVLPSVVALSDADSHSAGSGFLIDASGHVVTNYHVVAESEKTVRASLPGLPDQDAVILGLDQFTDLAVLRLETPPRDFVRFRDDPPRLGELCFAVGSPLGYLTESVSIGIVSGLARTINHQMTTRPIERCIQVDAAINPGNSGGPVFDADGLVIGIATAARGDADNVGFAVTAATARNVVPELIEHGRVVRASLGIGVAPRTVEVRGHEVPRQAVVKVSARAARSGFLMGDVILTIQGTDADERADLYDHLGRDSIGKPIDLELLRDGEIVRLTVTADAPPA</sequence>
<reference evidence="5" key="1">
    <citation type="journal article" date="2019" name="Int. J. Syst. Evol. Microbiol.">
        <title>The Global Catalogue of Microorganisms (GCM) 10K type strain sequencing project: providing services to taxonomists for standard genome sequencing and annotation.</title>
        <authorList>
            <consortium name="The Broad Institute Genomics Platform"/>
            <consortium name="The Broad Institute Genome Sequencing Center for Infectious Disease"/>
            <person name="Wu L."/>
            <person name="Ma J."/>
        </authorList>
    </citation>
    <scope>NUCLEOTIDE SEQUENCE [LARGE SCALE GENOMIC DNA]</scope>
    <source>
        <strain evidence="5">JCM 9377</strain>
    </source>
</reference>
<evidence type="ECO:0000256" key="2">
    <source>
        <dbReference type="ARBA" id="ARBA00022801"/>
    </source>
</evidence>
<keyword evidence="2" id="KW-0378">Hydrolase</keyword>
<dbReference type="Pfam" id="PF13365">
    <property type="entry name" value="Trypsin_2"/>
    <property type="match status" value="1"/>
</dbReference>
<dbReference type="InterPro" id="IPR001940">
    <property type="entry name" value="Peptidase_S1C"/>
</dbReference>
<evidence type="ECO:0000259" key="3">
    <source>
        <dbReference type="Pfam" id="PF13180"/>
    </source>
</evidence>
<dbReference type="EMBL" id="BAAAUV010000042">
    <property type="protein sequence ID" value="GAA3240662.1"/>
    <property type="molecule type" value="Genomic_DNA"/>
</dbReference>
<protein>
    <recommendedName>
        <fullName evidence="3">PDZ domain-containing protein</fullName>
    </recommendedName>
</protein>
<dbReference type="PANTHER" id="PTHR43343">
    <property type="entry name" value="PEPTIDASE S12"/>
    <property type="match status" value="1"/>
</dbReference>
<name>A0ABP6QLP1_9ACTN</name>
<dbReference type="InterPro" id="IPR051201">
    <property type="entry name" value="Chloro_Bact_Ser_Proteases"/>
</dbReference>
<proteinExistence type="predicted"/>
<dbReference type="InterPro" id="IPR001478">
    <property type="entry name" value="PDZ"/>
</dbReference>
<dbReference type="InterPro" id="IPR009003">
    <property type="entry name" value="Peptidase_S1_PA"/>
</dbReference>
<dbReference type="RefSeq" id="WP_344839046.1">
    <property type="nucleotide sequence ID" value="NZ_BAAAUV010000042.1"/>
</dbReference>
<dbReference type="Proteomes" id="UP001501237">
    <property type="component" value="Unassembled WGS sequence"/>
</dbReference>
<comment type="caution">
    <text evidence="4">The sequence shown here is derived from an EMBL/GenBank/DDBJ whole genome shotgun (WGS) entry which is preliminary data.</text>
</comment>
<evidence type="ECO:0000313" key="5">
    <source>
        <dbReference type="Proteomes" id="UP001501237"/>
    </source>
</evidence>
<dbReference type="PANTHER" id="PTHR43343:SF3">
    <property type="entry name" value="PROTEASE DO-LIKE 8, CHLOROPLASTIC"/>
    <property type="match status" value="1"/>
</dbReference>
<keyword evidence="5" id="KW-1185">Reference proteome</keyword>
<dbReference type="InterPro" id="IPR036034">
    <property type="entry name" value="PDZ_sf"/>
</dbReference>
<gene>
    <name evidence="4" type="ORF">GCM10010468_77480</name>
</gene>
<dbReference type="Pfam" id="PF13180">
    <property type="entry name" value="PDZ_2"/>
    <property type="match status" value="1"/>
</dbReference>
<evidence type="ECO:0000256" key="1">
    <source>
        <dbReference type="ARBA" id="ARBA00022670"/>
    </source>
</evidence>
<dbReference type="PRINTS" id="PR00834">
    <property type="entry name" value="PROTEASES2C"/>
</dbReference>
<keyword evidence="1" id="KW-0645">Protease</keyword>
<dbReference type="Gene3D" id="2.40.10.120">
    <property type="match status" value="1"/>
</dbReference>
<evidence type="ECO:0000313" key="4">
    <source>
        <dbReference type="EMBL" id="GAA3240662.1"/>
    </source>
</evidence>
<feature type="domain" description="PDZ" evidence="3">
    <location>
        <begin position="212"/>
        <end position="291"/>
    </location>
</feature>
<dbReference type="SUPFAM" id="SSF50494">
    <property type="entry name" value="Trypsin-like serine proteases"/>
    <property type="match status" value="1"/>
</dbReference>
<accession>A0ABP6QLP1</accession>